<sequence length="225" mass="25184">MSFIGPNRKTNTGRSRRIDSVATIASLTPSEFSAAVFPHSPSVNSDSWMSTLATKMSPGSKPPTSEEPYLFLPTENFSLHYHLQFNPTPSYQEAEFNCNCGTWEMFCLPPHLGGCGHRYVKDVLYCGRTIDETQPENALSKVCPGIDPSRSIKCAGYMMGLCPTCRRDQGVIQAYHKFMTPFFVQRGLTPLQTFDAEASVAAAWKAHRQAFSKWISEQRDKNILE</sequence>
<reference evidence="1" key="1">
    <citation type="submission" date="2021-10" db="EMBL/GenBank/DDBJ databases">
        <title>De novo Genome Assembly of Clathrus columnatus (Basidiomycota, Fungi) Using Illumina and Nanopore Sequence Data.</title>
        <authorList>
            <person name="Ogiso-Tanaka E."/>
            <person name="Itagaki H."/>
            <person name="Hosoya T."/>
            <person name="Hosaka K."/>
        </authorList>
    </citation>
    <scope>NUCLEOTIDE SEQUENCE</scope>
    <source>
        <strain evidence="1">MO-923</strain>
    </source>
</reference>
<evidence type="ECO:0000313" key="2">
    <source>
        <dbReference type="Proteomes" id="UP001050691"/>
    </source>
</evidence>
<proteinExistence type="predicted"/>
<organism evidence="1 2">
    <name type="scientific">Clathrus columnatus</name>
    <dbReference type="NCBI Taxonomy" id="1419009"/>
    <lineage>
        <taxon>Eukaryota</taxon>
        <taxon>Fungi</taxon>
        <taxon>Dikarya</taxon>
        <taxon>Basidiomycota</taxon>
        <taxon>Agaricomycotina</taxon>
        <taxon>Agaricomycetes</taxon>
        <taxon>Phallomycetidae</taxon>
        <taxon>Phallales</taxon>
        <taxon>Clathraceae</taxon>
        <taxon>Clathrus</taxon>
    </lineage>
</organism>
<name>A0AAV5A6Q4_9AGAM</name>
<dbReference type="AlphaFoldDB" id="A0AAV5A6Q4"/>
<dbReference type="Proteomes" id="UP001050691">
    <property type="component" value="Unassembled WGS sequence"/>
</dbReference>
<protein>
    <submittedName>
        <fullName evidence="1">Uncharacterized protein</fullName>
    </submittedName>
</protein>
<comment type="caution">
    <text evidence="1">The sequence shown here is derived from an EMBL/GenBank/DDBJ whole genome shotgun (WGS) entry which is preliminary data.</text>
</comment>
<evidence type="ECO:0000313" key="1">
    <source>
        <dbReference type="EMBL" id="GJJ09352.1"/>
    </source>
</evidence>
<gene>
    <name evidence="1" type="ORF">Clacol_003574</name>
</gene>
<dbReference type="EMBL" id="BPWL01000004">
    <property type="protein sequence ID" value="GJJ09352.1"/>
    <property type="molecule type" value="Genomic_DNA"/>
</dbReference>
<keyword evidence="2" id="KW-1185">Reference proteome</keyword>
<accession>A0AAV5A6Q4</accession>